<evidence type="ECO:0008006" key="6">
    <source>
        <dbReference type="Google" id="ProtNLM"/>
    </source>
</evidence>
<feature type="transmembrane region" description="Helical" evidence="3">
    <location>
        <begin position="12"/>
        <end position="29"/>
    </location>
</feature>
<evidence type="ECO:0000313" key="4">
    <source>
        <dbReference type="EMBL" id="KGR79641.1"/>
    </source>
</evidence>
<evidence type="ECO:0000313" key="5">
    <source>
        <dbReference type="Proteomes" id="UP000030416"/>
    </source>
</evidence>
<organism evidence="4 5">
    <name type="scientific">Ureibacillus manganicus DSM 26584</name>
    <dbReference type="NCBI Taxonomy" id="1384049"/>
    <lineage>
        <taxon>Bacteria</taxon>
        <taxon>Bacillati</taxon>
        <taxon>Bacillota</taxon>
        <taxon>Bacilli</taxon>
        <taxon>Bacillales</taxon>
        <taxon>Caryophanaceae</taxon>
        <taxon>Ureibacillus</taxon>
    </lineage>
</organism>
<dbReference type="RefSeq" id="WP_036184003.1">
    <property type="nucleotide sequence ID" value="NZ_AVDA01000005.1"/>
</dbReference>
<dbReference type="Gene3D" id="3.30.70.60">
    <property type="match status" value="1"/>
</dbReference>
<dbReference type="InterPro" id="IPR014717">
    <property type="entry name" value="Transl_elong_EF1B/ribsomal_bS6"/>
</dbReference>
<gene>
    <name evidence="4" type="ORF">CD29_05960</name>
</gene>
<dbReference type="eggNOG" id="ENOG5032REE">
    <property type="taxonomic scope" value="Bacteria"/>
</dbReference>
<protein>
    <recommendedName>
        <fullName evidence="6">Potassium transporter</fullName>
    </recommendedName>
</protein>
<keyword evidence="3" id="KW-0472">Membrane</keyword>
<feature type="compositionally biased region" description="Low complexity" evidence="2">
    <location>
        <begin position="136"/>
        <end position="149"/>
    </location>
</feature>
<keyword evidence="5" id="KW-1185">Reference proteome</keyword>
<feature type="coiled-coil region" evidence="1">
    <location>
        <begin position="37"/>
        <end position="64"/>
    </location>
</feature>
<dbReference type="EMBL" id="JPVN01000005">
    <property type="protein sequence ID" value="KGR79641.1"/>
    <property type="molecule type" value="Genomic_DNA"/>
</dbReference>
<proteinExistence type="predicted"/>
<dbReference type="Proteomes" id="UP000030416">
    <property type="component" value="Unassembled WGS sequence"/>
</dbReference>
<feature type="region of interest" description="Disordered" evidence="2">
    <location>
        <begin position="124"/>
        <end position="154"/>
    </location>
</feature>
<evidence type="ECO:0000256" key="2">
    <source>
        <dbReference type="SAM" id="MobiDB-lite"/>
    </source>
</evidence>
<sequence length="232" mass="25928">MNLSSSKNTQIILLVALIAALIFAVYYYLVLPKQSEVDALNRSINSLNTEISTIQEQIGQEQAARKVKTSSALSLRKKMPNSRKVDELLLNIEEIEYVTDSLVLSISFNDYDSSAQDAGIGFQNEEETTTDPNAQNTTETTEGETGNENASPFNLGMDLPPELKMISFSMQVQSPDYNRLLQFIDEIEKLERIMHVDSINFSLPGEDAEFNEDASDIVTASIQVTTFYYEGE</sequence>
<keyword evidence="3" id="KW-1133">Transmembrane helix</keyword>
<keyword evidence="1" id="KW-0175">Coiled coil</keyword>
<dbReference type="AlphaFoldDB" id="A0A0A3I4B0"/>
<evidence type="ECO:0000256" key="3">
    <source>
        <dbReference type="SAM" id="Phobius"/>
    </source>
</evidence>
<name>A0A0A3I4B0_9BACL</name>
<keyword evidence="3" id="KW-0812">Transmembrane</keyword>
<dbReference type="STRING" id="1384049.CD29_05960"/>
<dbReference type="OrthoDB" id="2718487at2"/>
<evidence type="ECO:0000256" key="1">
    <source>
        <dbReference type="SAM" id="Coils"/>
    </source>
</evidence>
<reference evidence="4 5" key="1">
    <citation type="submission" date="2014-02" db="EMBL/GenBank/DDBJ databases">
        <title>Draft genome sequence of Lysinibacillus manganicus DSM 26584T.</title>
        <authorList>
            <person name="Zhang F."/>
            <person name="Wang G."/>
            <person name="Zhang L."/>
        </authorList>
    </citation>
    <scope>NUCLEOTIDE SEQUENCE [LARGE SCALE GENOMIC DNA]</scope>
    <source>
        <strain evidence="4 5">DSM 26584</strain>
    </source>
</reference>
<comment type="caution">
    <text evidence="4">The sequence shown here is derived from an EMBL/GenBank/DDBJ whole genome shotgun (WGS) entry which is preliminary data.</text>
</comment>
<accession>A0A0A3I4B0</accession>